<evidence type="ECO:0000259" key="2">
    <source>
        <dbReference type="Pfam" id="PF03703"/>
    </source>
</evidence>
<dbReference type="EMBL" id="JAJA02000001">
    <property type="protein sequence ID" value="KWS06069.1"/>
    <property type="molecule type" value="Genomic_DNA"/>
</dbReference>
<feature type="transmembrane region" description="Helical" evidence="1">
    <location>
        <begin position="192"/>
        <end position="213"/>
    </location>
</feature>
<evidence type="ECO:0000256" key="1">
    <source>
        <dbReference type="SAM" id="Phobius"/>
    </source>
</evidence>
<organism evidence="3 4">
    <name type="scientific">Lysobacter capsici AZ78</name>
    <dbReference type="NCBI Taxonomy" id="1444315"/>
    <lineage>
        <taxon>Bacteria</taxon>
        <taxon>Pseudomonadati</taxon>
        <taxon>Pseudomonadota</taxon>
        <taxon>Gammaproteobacteria</taxon>
        <taxon>Lysobacterales</taxon>
        <taxon>Lysobacteraceae</taxon>
        <taxon>Lysobacter</taxon>
    </lineage>
</organism>
<feature type="transmembrane region" description="Helical" evidence="1">
    <location>
        <begin position="41"/>
        <end position="63"/>
    </location>
</feature>
<feature type="transmembrane region" description="Helical" evidence="1">
    <location>
        <begin position="391"/>
        <end position="414"/>
    </location>
</feature>
<feature type="domain" description="YdbS-like PH" evidence="2">
    <location>
        <begin position="427"/>
        <end position="506"/>
    </location>
</feature>
<feature type="transmembrane region" description="Helical" evidence="1">
    <location>
        <begin position="70"/>
        <end position="88"/>
    </location>
</feature>
<feature type="transmembrane region" description="Helical" evidence="1">
    <location>
        <begin position="250"/>
        <end position="275"/>
    </location>
</feature>
<dbReference type="PANTHER" id="PTHR34473">
    <property type="entry name" value="UPF0699 TRANSMEMBRANE PROTEIN YDBS"/>
    <property type="match status" value="1"/>
</dbReference>
<feature type="domain" description="YdbS-like PH" evidence="2">
    <location>
        <begin position="279"/>
        <end position="335"/>
    </location>
</feature>
<dbReference type="InterPro" id="IPR014529">
    <property type="entry name" value="UCP026631"/>
</dbReference>
<name>A0A108UBF3_9GAMM</name>
<dbReference type="InterPro" id="IPR005182">
    <property type="entry name" value="YdbS-like_PH"/>
</dbReference>
<protein>
    <submittedName>
        <fullName evidence="3">YdbT protein</fullName>
    </submittedName>
</protein>
<dbReference type="Proteomes" id="UP000023435">
    <property type="component" value="Unassembled WGS sequence"/>
</dbReference>
<dbReference type="Pfam" id="PF03703">
    <property type="entry name" value="bPH_2"/>
    <property type="match status" value="3"/>
</dbReference>
<comment type="caution">
    <text evidence="3">The sequence shown here is derived from an EMBL/GenBank/DDBJ whole genome shotgun (WGS) entry which is preliminary data.</text>
</comment>
<keyword evidence="1" id="KW-0472">Membrane</keyword>
<dbReference type="PIRSF" id="PIRSF026631">
    <property type="entry name" value="UCP026631"/>
    <property type="match status" value="1"/>
</dbReference>
<reference evidence="3 4" key="1">
    <citation type="journal article" date="2014" name="Genome Announc.">
        <title>Draft Genome Sequence of Lysobacter capsici AZ78, a Bacterium Antagonistic to Plant-Pathogenic Oomycetes.</title>
        <authorList>
            <person name="Puopolo G."/>
            <person name="Sonego P."/>
            <person name="Engelen K."/>
            <person name="Pertot I."/>
        </authorList>
    </citation>
    <scope>NUCLEOTIDE SEQUENCE [LARGE SCALE GENOMIC DNA]</scope>
    <source>
        <strain evidence="3 4">AZ78</strain>
    </source>
</reference>
<evidence type="ECO:0000313" key="4">
    <source>
        <dbReference type="Proteomes" id="UP000023435"/>
    </source>
</evidence>
<dbReference type="AlphaFoldDB" id="A0A108UBF3"/>
<sequence>MSASEIEPAAPAESAAAANAHPSSANPAAVDADRRLHPMSWLFVLIQQLRQFIVPLLALLFFGRGDRNELWSLIGVGVLVLVSLWRYFTYRYGIGGDSVVVRSGLLNRSLRVIPFVRIQNVALHQNVLHRLFGVAEVRLESAGSKEAEAHMRVLKLDDALALESLVRRRGAGAAETVEERADILLRLSTAEVLRLGLVSNGGLVLVGAGLAALSQMVPDVNGRIPERVLRQGLRWVSGHVDVHHFDTAGYALLAIGVIGATAVALKTLSIMLALLRYHGFELSEQGRRLTAERGLLGRWRTTVPRRRIQAWTLEEGLMHRLLGRRRLAVDTVGADEGDEGRALKDLAPIATPATCDALVEHLLPRAHWDRLQWRALPGATWWRLFLPDVPWTVLATFALHWHVGAWGLLALLWLPWTAFKARRRAQRIGYAYSEDLIAVREGWWHRYWRFAELDKLQALQIKRSPIDRRCGTATLWLDTAGAGTLAPPLRIRFLPEADARRIYDTLAATLSKRPLRW</sequence>
<gene>
    <name evidence="3" type="ORF">AZ78_3623</name>
</gene>
<keyword evidence="4" id="KW-1185">Reference proteome</keyword>
<feature type="domain" description="YdbS-like PH" evidence="2">
    <location>
        <begin position="87"/>
        <end position="163"/>
    </location>
</feature>
<dbReference type="PANTHER" id="PTHR34473:SF2">
    <property type="entry name" value="UPF0699 TRANSMEMBRANE PROTEIN YDBT"/>
    <property type="match status" value="1"/>
</dbReference>
<keyword evidence="1" id="KW-0812">Transmembrane</keyword>
<evidence type="ECO:0000313" key="3">
    <source>
        <dbReference type="EMBL" id="KWS06069.1"/>
    </source>
</evidence>
<dbReference type="OrthoDB" id="240564at2"/>
<proteinExistence type="predicted"/>
<accession>A0A108UBF3</accession>
<keyword evidence="1" id="KW-1133">Transmembrane helix</keyword>